<evidence type="ECO:0000256" key="10">
    <source>
        <dbReference type="ARBA" id="ARBA00009010"/>
    </source>
</evidence>
<dbReference type="InterPro" id="IPR014371">
    <property type="entry name" value="Oat_ACAT_DAG_ARE"/>
</dbReference>
<comment type="similarity">
    <text evidence="10 29">Belongs to the membrane-bound acyltransferase family. Sterol o-acyltransferase subfamily.</text>
</comment>
<comment type="catalytic activity">
    <reaction evidence="26">
        <text>hexadecan-1-ol + hexadecanoyl-CoA = hexadecyl hexadecanoate + CoA</text>
        <dbReference type="Rhea" id="RHEA:38167"/>
        <dbReference type="ChEBI" id="CHEBI:16125"/>
        <dbReference type="ChEBI" id="CHEBI:57287"/>
        <dbReference type="ChEBI" id="CHEBI:57379"/>
        <dbReference type="ChEBI" id="CHEBI:75584"/>
    </reaction>
    <physiologicalReaction direction="left-to-right" evidence="26">
        <dbReference type="Rhea" id="RHEA:38168"/>
    </physiologicalReaction>
</comment>
<comment type="catalytic activity">
    <reaction evidence="3">
        <text>13-cis-retinol + hexadecanoyl-CoA = 13-cis-retinyl hexadecanoate + CoA</text>
        <dbReference type="Rhea" id="RHEA:55296"/>
        <dbReference type="ChEBI" id="CHEBI:45479"/>
        <dbReference type="ChEBI" id="CHEBI:57287"/>
        <dbReference type="ChEBI" id="CHEBI:57379"/>
        <dbReference type="ChEBI" id="CHEBI:138722"/>
    </reaction>
    <physiologicalReaction direction="left-to-right" evidence="3">
        <dbReference type="Rhea" id="RHEA:55297"/>
    </physiologicalReaction>
</comment>
<evidence type="ECO:0000313" key="33">
    <source>
        <dbReference type="EMBL" id="KAE8288757.1"/>
    </source>
</evidence>
<comment type="catalytic activity">
    <reaction evidence="28">
        <text>1,3-di-(9Z-octadecenoyl)-glycerol + (9Z)-octadecenoyl-CoA = 1,2,3-tri-(9Z-octadecenoyl)-glycerol + CoA</text>
        <dbReference type="Rhea" id="RHEA:38435"/>
        <dbReference type="ChEBI" id="CHEBI:53753"/>
        <dbReference type="ChEBI" id="CHEBI:57287"/>
        <dbReference type="ChEBI" id="CHEBI:57387"/>
        <dbReference type="ChEBI" id="CHEBI:75735"/>
    </reaction>
    <physiologicalReaction direction="left-to-right" evidence="28">
        <dbReference type="Rhea" id="RHEA:38436"/>
    </physiologicalReaction>
</comment>
<dbReference type="InterPro" id="IPR027251">
    <property type="entry name" value="Diacylglycerol_acylTrfase1"/>
</dbReference>
<gene>
    <name evidence="33" type="ORF">D5F01_LYC12633</name>
</gene>
<evidence type="ECO:0000256" key="22">
    <source>
        <dbReference type="ARBA" id="ARBA00048135"/>
    </source>
</evidence>
<dbReference type="GO" id="GO:0004144">
    <property type="term" value="F:diacylglycerol O-acyltransferase activity"/>
    <property type="evidence" value="ECO:0007669"/>
    <property type="project" value="UniProtKB-EC"/>
</dbReference>
<evidence type="ECO:0000256" key="5">
    <source>
        <dbReference type="ARBA" id="ARBA00001313"/>
    </source>
</evidence>
<evidence type="ECO:0000256" key="32">
    <source>
        <dbReference type="SAM" id="Phobius"/>
    </source>
</evidence>
<evidence type="ECO:0000256" key="4">
    <source>
        <dbReference type="ARBA" id="ARBA00001118"/>
    </source>
</evidence>
<evidence type="ECO:0000256" key="11">
    <source>
        <dbReference type="ARBA" id="ARBA00022679"/>
    </source>
</evidence>
<keyword evidence="11 29" id="KW-0808">Transferase</keyword>
<evidence type="ECO:0000256" key="29">
    <source>
        <dbReference type="PIRNR" id="PIRNR000439"/>
    </source>
</evidence>
<reference evidence="33 34" key="1">
    <citation type="submission" date="2019-07" db="EMBL/GenBank/DDBJ databases">
        <title>Chromosome genome assembly for large yellow croaker.</title>
        <authorList>
            <person name="Xiao S."/>
        </authorList>
    </citation>
    <scope>NUCLEOTIDE SEQUENCE [LARGE SCALE GENOMIC DNA]</scope>
    <source>
        <strain evidence="33">JMULYC20181020</strain>
        <tissue evidence="33">Muscle</tissue>
    </source>
</reference>
<comment type="catalytic activity">
    <reaction evidence="23">
        <text>1-octadecanoyl-2-(5Z,8Z,11Z,14Z-eicosatetraenoyl)-sn-glycerol + (9Z)-octadecenoyl-CoA = 1-octadecanoyl-2-(5Z,8Z,11Z,14Z)-eicosatetraenoyl-3-(9Z)-octadecenoyl-sn-glycerol + CoA</text>
        <dbReference type="Rhea" id="RHEA:38307"/>
        <dbReference type="ChEBI" id="CHEBI:57287"/>
        <dbReference type="ChEBI" id="CHEBI:57387"/>
        <dbReference type="ChEBI" id="CHEBI:75728"/>
        <dbReference type="ChEBI" id="CHEBI:75729"/>
    </reaction>
    <physiologicalReaction direction="left-to-right" evidence="23">
        <dbReference type="Rhea" id="RHEA:38308"/>
    </physiologicalReaction>
</comment>
<keyword evidence="34" id="KW-1185">Reference proteome</keyword>
<protein>
    <recommendedName>
        <fullName evidence="29">O-acyltransferase</fullName>
    </recommendedName>
</protein>
<accession>A0A6G0IBN2</accession>
<comment type="catalytic activity">
    <reaction evidence="25">
        <text>1,2-di-(9Z-octadecenoyl)-glycerol + (9Z)-octadecenoate + H(+) = 1,2,3-tri-(9Z-octadecenoyl)-glycerol + H2O</text>
        <dbReference type="Rhea" id="RHEA:38379"/>
        <dbReference type="ChEBI" id="CHEBI:15377"/>
        <dbReference type="ChEBI" id="CHEBI:15378"/>
        <dbReference type="ChEBI" id="CHEBI:30823"/>
        <dbReference type="ChEBI" id="CHEBI:52323"/>
        <dbReference type="ChEBI" id="CHEBI:53753"/>
    </reaction>
    <physiologicalReaction direction="left-to-right" evidence="25">
        <dbReference type="Rhea" id="RHEA:38380"/>
    </physiologicalReaction>
</comment>
<evidence type="ECO:0000256" key="14">
    <source>
        <dbReference type="ARBA" id="ARBA00022989"/>
    </source>
</evidence>
<evidence type="ECO:0000313" key="34">
    <source>
        <dbReference type="Proteomes" id="UP000424527"/>
    </source>
</evidence>
<dbReference type="EMBL" id="REGW02000012">
    <property type="protein sequence ID" value="KAE8288757.1"/>
    <property type="molecule type" value="Genomic_DNA"/>
</dbReference>
<dbReference type="PIRSF" id="PIRSF500231">
    <property type="entry name" value="Oat_dag"/>
    <property type="match status" value="1"/>
</dbReference>
<dbReference type="InterPro" id="IPR004299">
    <property type="entry name" value="MBOAT_fam"/>
</dbReference>
<evidence type="ECO:0000256" key="27">
    <source>
        <dbReference type="ARBA" id="ARBA00049168"/>
    </source>
</evidence>
<feature type="region of interest" description="Disordered" evidence="31">
    <location>
        <begin position="1"/>
        <end position="81"/>
    </location>
</feature>
<evidence type="ECO:0000256" key="26">
    <source>
        <dbReference type="ARBA" id="ARBA00048907"/>
    </source>
</evidence>
<keyword evidence="13 29" id="KW-0256">Endoplasmic reticulum</keyword>
<dbReference type="PANTHER" id="PTHR10408">
    <property type="entry name" value="STEROL O-ACYLTRANSFERASE"/>
    <property type="match status" value="1"/>
</dbReference>
<evidence type="ECO:0000256" key="8">
    <source>
        <dbReference type="ARBA" id="ARBA00004477"/>
    </source>
</evidence>
<comment type="catalytic activity">
    <reaction evidence="22">
        <text>2-(9Z-octadecenoyl)-glycerol + (9Z)-octadecenoyl-CoA = 1,2-di-(9Z-octadecenoyl)-sn-glycerol + CoA</text>
        <dbReference type="Rhea" id="RHEA:37911"/>
        <dbReference type="ChEBI" id="CHEBI:52333"/>
        <dbReference type="ChEBI" id="CHEBI:57287"/>
        <dbReference type="ChEBI" id="CHEBI:57387"/>
        <dbReference type="ChEBI" id="CHEBI:73990"/>
    </reaction>
    <physiologicalReaction direction="left-to-right" evidence="22">
        <dbReference type="Rhea" id="RHEA:37912"/>
    </physiologicalReaction>
</comment>
<comment type="catalytic activity">
    <reaction evidence="1">
        <text>hexadecane-1,2-diol + hexadecanoyl-CoA = 2-hydroxyhexadecyl hexadecanoate + CoA</text>
        <dbReference type="Rhea" id="RHEA:38171"/>
        <dbReference type="ChEBI" id="CHEBI:57287"/>
        <dbReference type="ChEBI" id="CHEBI:57379"/>
        <dbReference type="ChEBI" id="CHEBI:75586"/>
        <dbReference type="ChEBI" id="CHEBI:75587"/>
    </reaction>
    <physiologicalReaction direction="left-to-right" evidence="1">
        <dbReference type="Rhea" id="RHEA:38172"/>
    </physiologicalReaction>
</comment>
<evidence type="ECO:0000256" key="18">
    <source>
        <dbReference type="ARBA" id="ARBA00047367"/>
    </source>
</evidence>
<comment type="catalytic activity">
    <reaction evidence="27">
        <text>1-(9Z-octadecenoyl)-glycerol + (9Z)-octadecenoyl-CoA = 1,2-di-(9Z-octadecenoyl)-glycerol + CoA</text>
        <dbReference type="Rhea" id="RHEA:37915"/>
        <dbReference type="ChEBI" id="CHEBI:52323"/>
        <dbReference type="ChEBI" id="CHEBI:57287"/>
        <dbReference type="ChEBI" id="CHEBI:57387"/>
        <dbReference type="ChEBI" id="CHEBI:75342"/>
    </reaction>
    <physiologicalReaction direction="left-to-right" evidence="27">
        <dbReference type="Rhea" id="RHEA:37916"/>
    </physiologicalReaction>
</comment>
<feature type="active site" evidence="30">
    <location>
        <position position="438"/>
    </location>
</feature>
<dbReference type="GO" id="GO:0005789">
    <property type="term" value="C:endoplasmic reticulum membrane"/>
    <property type="evidence" value="ECO:0007669"/>
    <property type="project" value="UniProtKB-SubCell"/>
</dbReference>
<comment type="catalytic activity">
    <reaction evidence="5">
        <text>2-(9Z-octadecenoyl)-glycerol + hexadecanoyl-CoA = 1-hexadecanoyl-2-(9Z-octadecenoyl)-sn-glycerol + CoA</text>
        <dbReference type="Rhea" id="RHEA:38071"/>
        <dbReference type="ChEBI" id="CHEBI:57287"/>
        <dbReference type="ChEBI" id="CHEBI:57379"/>
        <dbReference type="ChEBI" id="CHEBI:73990"/>
        <dbReference type="ChEBI" id="CHEBI:75466"/>
    </reaction>
    <physiologicalReaction direction="left-to-right" evidence="5">
        <dbReference type="Rhea" id="RHEA:38072"/>
    </physiologicalReaction>
</comment>
<evidence type="ECO:0000256" key="24">
    <source>
        <dbReference type="ARBA" id="ARBA00048634"/>
    </source>
</evidence>
<comment type="catalytic activity">
    <reaction evidence="2">
        <text>all-trans-retinol + an acyl-CoA = an all-trans-retinyl ester + CoA</text>
        <dbReference type="Rhea" id="RHEA:11488"/>
        <dbReference type="ChEBI" id="CHEBI:17336"/>
        <dbReference type="ChEBI" id="CHEBI:57287"/>
        <dbReference type="ChEBI" id="CHEBI:58342"/>
        <dbReference type="ChEBI" id="CHEBI:63410"/>
        <dbReference type="EC" id="2.3.1.76"/>
    </reaction>
    <physiologicalReaction direction="left-to-right" evidence="2">
        <dbReference type="Rhea" id="RHEA:11489"/>
    </physiologicalReaction>
</comment>
<evidence type="ECO:0000256" key="6">
    <source>
        <dbReference type="ARBA" id="ARBA00001349"/>
    </source>
</evidence>
<comment type="catalytic activity">
    <reaction evidence="18">
        <text>1,2-di-(9Z-octadecenoyl)-sn-glycerol + (9Z)-octadecenoyl-CoA = 1,2,3-tri-(9Z-octadecenoyl)-glycerol + CoA</text>
        <dbReference type="Rhea" id="RHEA:38219"/>
        <dbReference type="ChEBI" id="CHEBI:52333"/>
        <dbReference type="ChEBI" id="CHEBI:53753"/>
        <dbReference type="ChEBI" id="CHEBI:57287"/>
        <dbReference type="ChEBI" id="CHEBI:57387"/>
    </reaction>
    <physiologicalReaction direction="left-to-right" evidence="18">
        <dbReference type="Rhea" id="RHEA:38220"/>
    </physiologicalReaction>
</comment>
<comment type="catalytic activity">
    <reaction evidence="19">
        <text>1-O-(9Z-octadecyl)-3-(9Z-octadecenoyl)-glycerol + (9Z)-octadecenoyl-CoA = 1-O-(9Z-octadecenyl)-2,3-di-(9Z-octadecenoyl)glycerol + CoA</text>
        <dbReference type="Rhea" id="RHEA:55344"/>
        <dbReference type="ChEBI" id="CHEBI:57287"/>
        <dbReference type="ChEBI" id="CHEBI:57387"/>
        <dbReference type="ChEBI" id="CHEBI:138735"/>
        <dbReference type="ChEBI" id="CHEBI:197429"/>
    </reaction>
    <physiologicalReaction direction="left-to-right" evidence="19">
        <dbReference type="Rhea" id="RHEA:55345"/>
    </physiologicalReaction>
</comment>
<sequence length="509" mass="58448">MGESDGNGPLTRRRRATLSAGRGASLTPMNGRSAAAFQGTDTADISSKDGGQQGKRDRSLETVRSTSKSKKKRRSDISDTLSSCHKTRQSLLSSASGYKNYRGVLNWCVVMLVLSNARLFLENLLRHGILVDPIQVISLFLNDPYSWPAACLVIVSNVFVLVALYTERQLSKGSLSELAGFLVHCINMAIMLTFPAAVVLLVPSVTPVGGVFVLGTYTILLLKLYSYKDVNMWCRELSNVKAKKLARSLSCPSAQHLNGGDGQVCYPGNLSLRDMYYFVFAPTLCYELNFPRSPTIRMSFLLRRLFEMLFFTQLLVALTQQWMIPIIQSSMKPLEDMDLSRMTERLLRLAVPNHLLWLMFFYWFFHSSLNFTAELLRFGDRQFYKDWWNSESVTYFWQNWNIPVHKWCLRHFYKPLLRRGFSKMVSQSAVFFLSAFFHEYLVSVPLRMFRLWAFMGMMAQLPLAWFVGHFLRGNYGNAAVWMSLIIGQPFAVLMYVHDYYVLHYRQETD</sequence>
<comment type="subunit">
    <text evidence="17">Homodimer or homotetramer; both forms have similar enzymatic activities.</text>
</comment>
<dbReference type="Pfam" id="PF03062">
    <property type="entry name" value="MBOAT"/>
    <property type="match status" value="1"/>
</dbReference>
<evidence type="ECO:0000256" key="1">
    <source>
        <dbReference type="ARBA" id="ARBA00000174"/>
    </source>
</evidence>
<feature type="transmembrane region" description="Helical" evidence="32">
    <location>
        <begin position="449"/>
        <end position="471"/>
    </location>
</feature>
<comment type="catalytic activity">
    <reaction evidence="24">
        <text>an acyl-CoA + a 1,2-diacyl-sn-glycerol = a triacyl-sn-glycerol + CoA</text>
        <dbReference type="Rhea" id="RHEA:10868"/>
        <dbReference type="ChEBI" id="CHEBI:17815"/>
        <dbReference type="ChEBI" id="CHEBI:57287"/>
        <dbReference type="ChEBI" id="CHEBI:58342"/>
        <dbReference type="ChEBI" id="CHEBI:64615"/>
        <dbReference type="EC" id="2.3.1.20"/>
    </reaction>
    <physiologicalReaction direction="left-to-right" evidence="24">
        <dbReference type="Rhea" id="RHEA:10869"/>
    </physiologicalReaction>
</comment>
<proteinExistence type="inferred from homology"/>
<feature type="transmembrane region" description="Helical" evidence="32">
    <location>
        <begin position="178"/>
        <end position="202"/>
    </location>
</feature>
<feature type="transmembrane region" description="Helical" evidence="32">
    <location>
        <begin position="145"/>
        <end position="166"/>
    </location>
</feature>
<feature type="transmembrane region" description="Helical" evidence="32">
    <location>
        <begin position="305"/>
        <end position="327"/>
    </location>
</feature>
<evidence type="ECO:0000256" key="12">
    <source>
        <dbReference type="ARBA" id="ARBA00022692"/>
    </source>
</evidence>
<organism evidence="33 34">
    <name type="scientific">Larimichthys crocea</name>
    <name type="common">Large yellow croaker</name>
    <name type="synonym">Pseudosciaena crocea</name>
    <dbReference type="NCBI Taxonomy" id="215358"/>
    <lineage>
        <taxon>Eukaryota</taxon>
        <taxon>Metazoa</taxon>
        <taxon>Chordata</taxon>
        <taxon>Craniata</taxon>
        <taxon>Vertebrata</taxon>
        <taxon>Euteleostomi</taxon>
        <taxon>Actinopterygii</taxon>
        <taxon>Neopterygii</taxon>
        <taxon>Teleostei</taxon>
        <taxon>Neoteleostei</taxon>
        <taxon>Acanthomorphata</taxon>
        <taxon>Eupercaria</taxon>
        <taxon>Sciaenidae</taxon>
        <taxon>Larimichthys</taxon>
    </lineage>
</organism>
<dbReference type="GO" id="GO:0050252">
    <property type="term" value="F:retinol O-fatty-acyltransferase activity"/>
    <property type="evidence" value="ECO:0007669"/>
    <property type="project" value="UniProtKB-EC"/>
</dbReference>
<keyword evidence="14 32" id="KW-1133">Transmembrane helix</keyword>
<evidence type="ECO:0000256" key="7">
    <source>
        <dbReference type="ARBA" id="ARBA00001764"/>
    </source>
</evidence>
<evidence type="ECO:0000256" key="25">
    <source>
        <dbReference type="ARBA" id="ARBA00048728"/>
    </source>
</evidence>
<evidence type="ECO:0000256" key="3">
    <source>
        <dbReference type="ARBA" id="ARBA00000895"/>
    </source>
</evidence>
<comment type="catalytic activity">
    <reaction evidence="20">
        <text>1-O-(9Z-octadecenyl)-glycerol + (9Z)-octadecenoyl-CoA = 1-O-(9Z-octadecyl)-3-(9Z-octadecenoyl)-glycerol + CoA</text>
        <dbReference type="Rhea" id="RHEA:55340"/>
        <dbReference type="ChEBI" id="CHEBI:34116"/>
        <dbReference type="ChEBI" id="CHEBI:57287"/>
        <dbReference type="ChEBI" id="CHEBI:57387"/>
        <dbReference type="ChEBI" id="CHEBI:197429"/>
    </reaction>
    <physiologicalReaction direction="left-to-right" evidence="20">
        <dbReference type="Rhea" id="RHEA:55341"/>
    </physiologicalReaction>
</comment>
<dbReference type="PANTHER" id="PTHR10408:SF18">
    <property type="entry name" value="O-ACYLTRANSFERASE"/>
    <property type="match status" value="1"/>
</dbReference>
<evidence type="ECO:0000256" key="23">
    <source>
        <dbReference type="ARBA" id="ARBA00048614"/>
    </source>
</evidence>
<evidence type="ECO:0000256" key="16">
    <source>
        <dbReference type="ARBA" id="ARBA00023315"/>
    </source>
</evidence>
<evidence type="ECO:0000256" key="19">
    <source>
        <dbReference type="ARBA" id="ARBA00047609"/>
    </source>
</evidence>
<feature type="transmembrane region" description="Helical" evidence="32">
    <location>
        <begin position="420"/>
        <end position="437"/>
    </location>
</feature>
<dbReference type="Proteomes" id="UP000424527">
    <property type="component" value="Unassembled WGS sequence"/>
</dbReference>
<comment type="catalytic activity">
    <reaction evidence="6">
        <text>1,2-di-(9Z-octadecenoyl)-sn-glycerol + hexadecanoyl-CoA = 1,2-di-(9Z)-octadecenoyl-3-hexadecanoyl-sn-glycerol + CoA</text>
        <dbReference type="Rhea" id="RHEA:38163"/>
        <dbReference type="ChEBI" id="CHEBI:52333"/>
        <dbReference type="ChEBI" id="CHEBI:57287"/>
        <dbReference type="ChEBI" id="CHEBI:57379"/>
        <dbReference type="ChEBI" id="CHEBI:75583"/>
    </reaction>
    <physiologicalReaction direction="left-to-right" evidence="6">
        <dbReference type="Rhea" id="RHEA:38164"/>
    </physiologicalReaction>
</comment>
<evidence type="ECO:0000256" key="30">
    <source>
        <dbReference type="PIRSR" id="PIRSR000439-1"/>
    </source>
</evidence>
<comment type="pathway">
    <text evidence="9">Lipid metabolism; glycerolipid metabolism.</text>
</comment>
<evidence type="ECO:0000256" key="9">
    <source>
        <dbReference type="ARBA" id="ARBA00005175"/>
    </source>
</evidence>
<feature type="transmembrane region" description="Helical" evidence="32">
    <location>
        <begin position="208"/>
        <end position="225"/>
    </location>
</feature>
<comment type="catalytic activity">
    <reaction evidence="21">
        <text>2,3-di-(9Z)-octadecenoyl-sn-glycerol + (9Z)-octadecenoyl-CoA = 1,2,3-tri-(9Z-octadecenoyl)-glycerol + CoA</text>
        <dbReference type="Rhea" id="RHEA:38439"/>
        <dbReference type="ChEBI" id="CHEBI:53753"/>
        <dbReference type="ChEBI" id="CHEBI:57287"/>
        <dbReference type="ChEBI" id="CHEBI:57387"/>
        <dbReference type="ChEBI" id="CHEBI:75824"/>
    </reaction>
    <physiologicalReaction direction="left-to-right" evidence="21">
        <dbReference type="Rhea" id="RHEA:38440"/>
    </physiologicalReaction>
</comment>
<comment type="catalytic activity">
    <reaction evidence="7">
        <text>all-trans-retinol + hexadecanoyl-CoA = all-trans-retinyl hexadecanoate + CoA</text>
        <dbReference type="Rhea" id="RHEA:38175"/>
        <dbReference type="ChEBI" id="CHEBI:17336"/>
        <dbReference type="ChEBI" id="CHEBI:17616"/>
        <dbReference type="ChEBI" id="CHEBI:57287"/>
        <dbReference type="ChEBI" id="CHEBI:57379"/>
    </reaction>
    <physiologicalReaction direction="left-to-right" evidence="7">
        <dbReference type="Rhea" id="RHEA:38176"/>
    </physiologicalReaction>
</comment>
<keyword evidence="16 29" id="KW-0012">Acyltransferase</keyword>
<evidence type="ECO:0000256" key="13">
    <source>
        <dbReference type="ARBA" id="ARBA00022824"/>
    </source>
</evidence>
<evidence type="ECO:0000256" key="2">
    <source>
        <dbReference type="ARBA" id="ARBA00000633"/>
    </source>
</evidence>
<evidence type="ECO:0000256" key="20">
    <source>
        <dbReference type="ARBA" id="ARBA00047807"/>
    </source>
</evidence>
<evidence type="ECO:0000256" key="31">
    <source>
        <dbReference type="SAM" id="MobiDB-lite"/>
    </source>
</evidence>
<dbReference type="UniPathway" id="UPA00230"/>
<dbReference type="GO" id="GO:0019432">
    <property type="term" value="P:triglyceride biosynthetic process"/>
    <property type="evidence" value="ECO:0007669"/>
    <property type="project" value="InterPro"/>
</dbReference>
<comment type="subcellular location">
    <subcellularLocation>
        <location evidence="8 29">Endoplasmic reticulum membrane</location>
        <topology evidence="8 29">Multi-pass membrane protein</topology>
    </subcellularLocation>
</comment>
<name>A0A6G0IBN2_LARCR</name>
<dbReference type="AlphaFoldDB" id="A0A6G0IBN2"/>
<comment type="caution">
    <text evidence="33">The sequence shown here is derived from an EMBL/GenBank/DDBJ whole genome shotgun (WGS) entry which is preliminary data.</text>
</comment>
<evidence type="ECO:0000256" key="21">
    <source>
        <dbReference type="ARBA" id="ARBA00048096"/>
    </source>
</evidence>
<evidence type="ECO:0000256" key="15">
    <source>
        <dbReference type="ARBA" id="ARBA00023136"/>
    </source>
</evidence>
<feature type="transmembrane region" description="Helical" evidence="32">
    <location>
        <begin position="478"/>
        <end position="496"/>
    </location>
</feature>
<dbReference type="PIRSF" id="PIRSF000439">
    <property type="entry name" value="Oat_ACAT_DAG_ARE"/>
    <property type="match status" value="1"/>
</dbReference>
<evidence type="ECO:0000256" key="28">
    <source>
        <dbReference type="ARBA" id="ARBA00049549"/>
    </source>
</evidence>
<keyword evidence="15 29" id="KW-0472">Membrane</keyword>
<comment type="catalytic activity">
    <reaction evidence="4">
        <text>hexadecane-1,2-diol + 2 hexadecanoyl-CoA = 1,2-O,O-dihexadecanoyl-1,2-hexadecanediol + 2 CoA</text>
        <dbReference type="Rhea" id="RHEA:38211"/>
        <dbReference type="ChEBI" id="CHEBI:57287"/>
        <dbReference type="ChEBI" id="CHEBI:57379"/>
        <dbReference type="ChEBI" id="CHEBI:75586"/>
        <dbReference type="ChEBI" id="CHEBI:75608"/>
    </reaction>
    <physiologicalReaction direction="left-to-right" evidence="4">
        <dbReference type="Rhea" id="RHEA:38212"/>
    </physiologicalReaction>
</comment>
<keyword evidence="12 32" id="KW-0812">Transmembrane</keyword>
<evidence type="ECO:0000256" key="17">
    <source>
        <dbReference type="ARBA" id="ARBA00023610"/>
    </source>
</evidence>